<dbReference type="Gene3D" id="3.30.460.10">
    <property type="entry name" value="Beta Polymerase, domain 2"/>
    <property type="match status" value="1"/>
</dbReference>
<dbReference type="InterPro" id="IPR043519">
    <property type="entry name" value="NT_sf"/>
</dbReference>
<name>A0A399SZ48_9BACT</name>
<protein>
    <submittedName>
        <fullName evidence="1">ArsR family transcriptional regulator</fullName>
    </submittedName>
</protein>
<comment type="caution">
    <text evidence="1">The sequence shown here is derived from an EMBL/GenBank/DDBJ whole genome shotgun (WGS) entry which is preliminary data.</text>
</comment>
<dbReference type="AlphaFoldDB" id="A0A399SZ48"/>
<dbReference type="EMBL" id="QWGR01000007">
    <property type="protein sequence ID" value="RIJ47625.1"/>
    <property type="molecule type" value="Genomic_DNA"/>
</dbReference>
<gene>
    <name evidence="1" type="ORF">D1614_13660</name>
</gene>
<evidence type="ECO:0000313" key="2">
    <source>
        <dbReference type="Proteomes" id="UP000265926"/>
    </source>
</evidence>
<sequence>MLQTIITSKTRIKLLLKFFLNKDTKSYLRNLESEFGESTNAIRIELNRLESAGLLTSELLGNKKFFQANTRHPLFADIHNILRKTIGIDQIIEHITSKIGDLKETYLIGDLAVGRDSSVVDLLLIGKEINQTYVSELIQKAEKYVDRKIRYLIILPEEKEAFLKSNSSFLIWTKE</sequence>
<reference evidence="1 2" key="1">
    <citation type="submission" date="2018-08" db="EMBL/GenBank/DDBJ databases">
        <title>Pallidiluteibacterium maritimus gen. nov., sp. nov., isolated from coastal sediment.</title>
        <authorList>
            <person name="Zhou L.Y."/>
        </authorList>
    </citation>
    <scope>NUCLEOTIDE SEQUENCE [LARGE SCALE GENOMIC DNA]</scope>
    <source>
        <strain evidence="1 2">XSD2</strain>
    </source>
</reference>
<dbReference type="SUPFAM" id="SSF46785">
    <property type="entry name" value="Winged helix' DNA-binding domain"/>
    <property type="match status" value="1"/>
</dbReference>
<evidence type="ECO:0000313" key="1">
    <source>
        <dbReference type="EMBL" id="RIJ47625.1"/>
    </source>
</evidence>
<keyword evidence="2" id="KW-1185">Reference proteome</keyword>
<dbReference type="RefSeq" id="WP_119438511.1">
    <property type="nucleotide sequence ID" value="NZ_QWGR01000007.1"/>
</dbReference>
<organism evidence="1 2">
    <name type="scientific">Maribellus luteus</name>
    <dbReference type="NCBI Taxonomy" id="2305463"/>
    <lineage>
        <taxon>Bacteria</taxon>
        <taxon>Pseudomonadati</taxon>
        <taxon>Bacteroidota</taxon>
        <taxon>Bacteroidia</taxon>
        <taxon>Marinilabiliales</taxon>
        <taxon>Prolixibacteraceae</taxon>
        <taxon>Maribellus</taxon>
    </lineage>
</organism>
<accession>A0A399SZ48</accession>
<dbReference type="Proteomes" id="UP000265926">
    <property type="component" value="Unassembled WGS sequence"/>
</dbReference>
<proteinExistence type="predicted"/>
<dbReference type="OrthoDB" id="9793352at2"/>
<dbReference type="InterPro" id="IPR036390">
    <property type="entry name" value="WH_DNA-bd_sf"/>
</dbReference>